<name>G8TL21_NIAKG</name>
<proteinExistence type="predicted"/>
<organism evidence="1 2">
    <name type="scientific">Niastella koreensis (strain DSM 17620 / KACC 11465 / NBRC 106392 / GR20-10)</name>
    <dbReference type="NCBI Taxonomy" id="700598"/>
    <lineage>
        <taxon>Bacteria</taxon>
        <taxon>Pseudomonadati</taxon>
        <taxon>Bacteroidota</taxon>
        <taxon>Chitinophagia</taxon>
        <taxon>Chitinophagales</taxon>
        <taxon>Chitinophagaceae</taxon>
        <taxon>Niastella</taxon>
    </lineage>
</organism>
<dbReference type="Proteomes" id="UP000005438">
    <property type="component" value="Chromosome"/>
</dbReference>
<dbReference type="EMBL" id="CP003178">
    <property type="protein sequence ID" value="AEW00860.1"/>
    <property type="molecule type" value="Genomic_DNA"/>
</dbReference>
<dbReference type="STRING" id="700598.Niako_4602"/>
<sequence>MQIKRGCIRQAEDASSYNVKEAIANYYATLATANSGCSAAVSGNRYQQTPSRKQAYSSLLYLLADSEAKEGASTMSHTANGMVTVCSNTTSCELFCNV</sequence>
<accession>G8TL21</accession>
<evidence type="ECO:0000313" key="2">
    <source>
        <dbReference type="Proteomes" id="UP000005438"/>
    </source>
</evidence>
<protein>
    <submittedName>
        <fullName evidence="1">Uncharacterized protein</fullName>
    </submittedName>
</protein>
<gene>
    <name evidence="1" type="ordered locus">Niako_4602</name>
</gene>
<reference evidence="1 2" key="1">
    <citation type="submission" date="2011-12" db="EMBL/GenBank/DDBJ databases">
        <title>The complete genome of Niastella koreensis GR20-10.</title>
        <authorList>
            <consortium name="US DOE Joint Genome Institute (JGI-PGF)"/>
            <person name="Lucas S."/>
            <person name="Han J."/>
            <person name="Lapidus A."/>
            <person name="Bruce D."/>
            <person name="Goodwin L."/>
            <person name="Pitluck S."/>
            <person name="Peters L."/>
            <person name="Kyrpides N."/>
            <person name="Mavromatis K."/>
            <person name="Ivanova N."/>
            <person name="Mikhailova N."/>
            <person name="Davenport K."/>
            <person name="Saunders E."/>
            <person name="Detter J.C."/>
            <person name="Tapia R."/>
            <person name="Han C."/>
            <person name="Land M."/>
            <person name="Hauser L."/>
            <person name="Markowitz V."/>
            <person name="Cheng J.-F."/>
            <person name="Hugenholtz P."/>
            <person name="Woyke T."/>
            <person name="Wu D."/>
            <person name="Tindall B."/>
            <person name="Pomrenke H."/>
            <person name="Brambilla E."/>
            <person name="Klenk H.-P."/>
            <person name="Eisen J.A."/>
        </authorList>
    </citation>
    <scope>NUCLEOTIDE SEQUENCE [LARGE SCALE GENOMIC DNA]</scope>
    <source>
        <strain evidence="2">DSM 17620 / KACC 11465 / NBRC 106392 / GR20-10</strain>
    </source>
</reference>
<dbReference type="KEGG" id="nko:Niako_4602"/>
<evidence type="ECO:0000313" key="1">
    <source>
        <dbReference type="EMBL" id="AEW00860.1"/>
    </source>
</evidence>
<dbReference type="HOGENOM" id="CLU_2330851_0_0_10"/>
<dbReference type="AlphaFoldDB" id="G8TL21"/>